<dbReference type="GO" id="GO:0008470">
    <property type="term" value="F:3-methylbutanoyl-CoA dehydrogenase activity"/>
    <property type="evidence" value="ECO:0007669"/>
    <property type="project" value="TreeGrafter"/>
</dbReference>
<feature type="domain" description="Acyl-CoA dehydrogenase C-terminal" evidence="2">
    <location>
        <begin position="245"/>
        <end position="379"/>
    </location>
</feature>
<evidence type="ECO:0000259" key="2">
    <source>
        <dbReference type="Pfam" id="PF08028"/>
    </source>
</evidence>
<dbReference type="InterPro" id="IPR046373">
    <property type="entry name" value="Acyl-CoA_Oxase/DH_mid-dom_sf"/>
</dbReference>
<dbReference type="Gene3D" id="2.40.110.10">
    <property type="entry name" value="Butyryl-CoA Dehydrogenase, subunit A, domain 2"/>
    <property type="match status" value="1"/>
</dbReference>
<sequence>MTLSFISPLGAPARPARHKHWLEVAEQVARTLRTDVLERDRAGQPPLAEKELLRQSGLLPLNIPAHLGGEGLSWHECFELVQVIARADNSIGQLLGYHYIFQVFPYLDLQGEAAEQLALETLANHWLFASTGTPQGKQIEAEHTEAGWVLNGTKPFATGSYVADRIFSRAITEDGTRLVALIDTQADGVIRHDDWDVLGSRLTATNSIEYRDLLITDKQIIARIPATDAEREPAKTLSTPAFQLLFSTVYLAAAEGALSEALTYTRETSRPWFHSAVDRATEDPYILSQYGGFVAQVQALSAVIQQATDALDWGFAQGQQLTEEQRAHIAEQIVTAKITAHRTALDVTQGVYDVTGARATKKTVGLDRHWRDVRTHTLHDPVAYKQAELGSYVLNGTLPAPSAYQ</sequence>
<evidence type="ECO:0000256" key="1">
    <source>
        <dbReference type="ARBA" id="ARBA00023002"/>
    </source>
</evidence>
<dbReference type="SUPFAM" id="SSF47203">
    <property type="entry name" value="Acyl-CoA dehydrogenase C-terminal domain-like"/>
    <property type="match status" value="1"/>
</dbReference>
<protein>
    <recommendedName>
        <fullName evidence="2">Acyl-CoA dehydrogenase C-terminal domain-containing protein</fullName>
    </recommendedName>
</protein>
<dbReference type="Pfam" id="PF08028">
    <property type="entry name" value="Acyl-CoA_dh_2"/>
    <property type="match status" value="1"/>
</dbReference>
<dbReference type="AlphaFoldDB" id="A0A9D2ZSP9"/>
<name>A0A9D2ZSP9_9MICC</name>
<proteinExistence type="predicted"/>
<dbReference type="SUPFAM" id="SSF56645">
    <property type="entry name" value="Acyl-CoA dehydrogenase NM domain-like"/>
    <property type="match status" value="1"/>
</dbReference>
<dbReference type="InterPro" id="IPR036250">
    <property type="entry name" value="AcylCo_DH-like_C"/>
</dbReference>
<dbReference type="GO" id="GO:0050660">
    <property type="term" value="F:flavin adenine dinucleotide binding"/>
    <property type="evidence" value="ECO:0007669"/>
    <property type="project" value="InterPro"/>
</dbReference>
<reference evidence="3" key="2">
    <citation type="submission" date="2021-04" db="EMBL/GenBank/DDBJ databases">
        <authorList>
            <person name="Gilroy R."/>
        </authorList>
    </citation>
    <scope>NUCLEOTIDE SEQUENCE</scope>
    <source>
        <strain evidence="3">ChiHjej10B9-4811</strain>
    </source>
</reference>
<dbReference type="GO" id="GO:0006552">
    <property type="term" value="P:L-leucine catabolic process"/>
    <property type="evidence" value="ECO:0007669"/>
    <property type="project" value="TreeGrafter"/>
</dbReference>
<evidence type="ECO:0000313" key="3">
    <source>
        <dbReference type="EMBL" id="HJD51172.1"/>
    </source>
</evidence>
<dbReference type="PANTHER" id="PTHR43884">
    <property type="entry name" value="ACYL-COA DEHYDROGENASE"/>
    <property type="match status" value="1"/>
</dbReference>
<dbReference type="PIRSF" id="PIRSF016578">
    <property type="entry name" value="HsaA"/>
    <property type="match status" value="1"/>
</dbReference>
<accession>A0A9D2ZSP9</accession>
<dbReference type="InterPro" id="IPR013107">
    <property type="entry name" value="Acyl-CoA_DH_C"/>
</dbReference>
<comment type="caution">
    <text evidence="3">The sequence shown here is derived from an EMBL/GenBank/DDBJ whole genome shotgun (WGS) entry which is preliminary data.</text>
</comment>
<dbReference type="Gene3D" id="1.20.140.10">
    <property type="entry name" value="Butyryl-CoA Dehydrogenase, subunit A, domain 3"/>
    <property type="match status" value="1"/>
</dbReference>
<gene>
    <name evidence="3" type="ORF">H9908_04835</name>
</gene>
<reference evidence="3" key="1">
    <citation type="journal article" date="2021" name="PeerJ">
        <title>Extensive microbial diversity within the chicken gut microbiome revealed by metagenomics and culture.</title>
        <authorList>
            <person name="Gilroy R."/>
            <person name="Ravi A."/>
            <person name="Getino M."/>
            <person name="Pursley I."/>
            <person name="Horton D.L."/>
            <person name="Alikhan N.F."/>
            <person name="Baker D."/>
            <person name="Gharbi K."/>
            <person name="Hall N."/>
            <person name="Watson M."/>
            <person name="Adriaenssens E.M."/>
            <person name="Foster-Nyarko E."/>
            <person name="Jarju S."/>
            <person name="Secka A."/>
            <person name="Antonio M."/>
            <person name="Oren A."/>
            <person name="Chaudhuri R.R."/>
            <person name="La Ragione R."/>
            <person name="Hildebrand F."/>
            <person name="Pallen M.J."/>
        </authorList>
    </citation>
    <scope>NUCLEOTIDE SEQUENCE</scope>
    <source>
        <strain evidence="3">ChiHjej10B9-4811</strain>
    </source>
</reference>
<dbReference type="Proteomes" id="UP000823908">
    <property type="component" value="Unassembled WGS sequence"/>
</dbReference>
<keyword evidence="1" id="KW-0560">Oxidoreductase</keyword>
<dbReference type="InterPro" id="IPR037069">
    <property type="entry name" value="AcylCoA_DH/ox_N_sf"/>
</dbReference>
<organism evidence="3 4">
    <name type="scientific">Candidatus Rothia avistercoris</name>
    <dbReference type="NCBI Taxonomy" id="2840479"/>
    <lineage>
        <taxon>Bacteria</taxon>
        <taxon>Bacillati</taxon>
        <taxon>Actinomycetota</taxon>
        <taxon>Actinomycetes</taxon>
        <taxon>Micrococcales</taxon>
        <taxon>Micrococcaceae</taxon>
        <taxon>Rothia</taxon>
    </lineage>
</organism>
<dbReference type="PANTHER" id="PTHR43884:SF12">
    <property type="entry name" value="ISOVALERYL-COA DEHYDROGENASE, MITOCHONDRIAL-RELATED"/>
    <property type="match status" value="1"/>
</dbReference>
<dbReference type="InterPro" id="IPR009100">
    <property type="entry name" value="AcylCoA_DH/oxidase_NM_dom_sf"/>
</dbReference>
<evidence type="ECO:0000313" key="4">
    <source>
        <dbReference type="Proteomes" id="UP000823908"/>
    </source>
</evidence>
<dbReference type="Gene3D" id="1.10.540.10">
    <property type="entry name" value="Acyl-CoA dehydrogenase/oxidase, N-terminal domain"/>
    <property type="match status" value="1"/>
</dbReference>
<dbReference type="EMBL" id="DWUS01000109">
    <property type="protein sequence ID" value="HJD51172.1"/>
    <property type="molecule type" value="Genomic_DNA"/>
</dbReference>